<dbReference type="RefSeq" id="WP_006860933.1">
    <property type="nucleotide sequence ID" value="NZ_ACCL02000004.1"/>
</dbReference>
<feature type="signal peptide" evidence="1">
    <location>
        <begin position="1"/>
        <end position="24"/>
    </location>
</feature>
<protein>
    <submittedName>
        <fullName evidence="2">Uncharacterized protein</fullName>
    </submittedName>
</protein>
<organism evidence="2 3">
    <name type="scientific">Marvinbryantia formatexigens DSM 14469</name>
    <dbReference type="NCBI Taxonomy" id="478749"/>
    <lineage>
        <taxon>Bacteria</taxon>
        <taxon>Bacillati</taxon>
        <taxon>Bacillota</taxon>
        <taxon>Clostridia</taxon>
        <taxon>Lachnospirales</taxon>
        <taxon>Lachnospiraceae</taxon>
        <taxon>Marvinbryantia</taxon>
    </lineage>
</organism>
<keyword evidence="1" id="KW-0732">Signal</keyword>
<comment type="caution">
    <text evidence="2">The sequence shown here is derived from an EMBL/GenBank/DDBJ whole genome shotgun (WGS) entry which is preliminary data.</text>
</comment>
<gene>
    <name evidence="2" type="ORF">BRYFOR_06138</name>
</gene>
<accession>C6LBZ1</accession>
<evidence type="ECO:0000313" key="3">
    <source>
        <dbReference type="Proteomes" id="UP000005561"/>
    </source>
</evidence>
<feature type="chain" id="PRO_5038936691" evidence="1">
    <location>
        <begin position="25"/>
        <end position="379"/>
    </location>
</feature>
<dbReference type="EMBL" id="ACCL02000004">
    <property type="protein sequence ID" value="EET61944.1"/>
    <property type="molecule type" value="Genomic_DNA"/>
</dbReference>
<name>C6LBZ1_9FIRM</name>
<dbReference type="OrthoDB" id="1698854at2"/>
<keyword evidence="3" id="KW-1185">Reference proteome</keyword>
<reference evidence="2" key="1">
    <citation type="submission" date="2009-07" db="EMBL/GenBank/DDBJ databases">
        <authorList>
            <person name="Weinstock G."/>
            <person name="Sodergren E."/>
            <person name="Clifton S."/>
            <person name="Fulton L."/>
            <person name="Fulton B."/>
            <person name="Courtney L."/>
            <person name="Fronick C."/>
            <person name="Harrison M."/>
            <person name="Strong C."/>
            <person name="Farmer C."/>
            <person name="Delahaunty K."/>
            <person name="Markovic C."/>
            <person name="Hall O."/>
            <person name="Minx P."/>
            <person name="Tomlinson C."/>
            <person name="Mitreva M."/>
            <person name="Nelson J."/>
            <person name="Hou S."/>
            <person name="Wollam A."/>
            <person name="Pepin K.H."/>
            <person name="Johnson M."/>
            <person name="Bhonagiri V."/>
            <person name="Nash W.E."/>
            <person name="Warren W."/>
            <person name="Chinwalla A."/>
            <person name="Mardis E.R."/>
            <person name="Wilson R.K."/>
        </authorList>
    </citation>
    <scope>NUCLEOTIDE SEQUENCE [LARGE SCALE GENOMIC DNA]</scope>
    <source>
        <strain evidence="2">DSM 14469</strain>
    </source>
</reference>
<dbReference type="PROSITE" id="PS51257">
    <property type="entry name" value="PROKAR_LIPOPROTEIN"/>
    <property type="match status" value="1"/>
</dbReference>
<dbReference type="STRING" id="168384.SAMN05660368_00514"/>
<dbReference type="Proteomes" id="UP000005561">
    <property type="component" value="Unassembled WGS sequence"/>
</dbReference>
<dbReference type="eggNOG" id="COG2247">
    <property type="taxonomic scope" value="Bacteria"/>
</dbReference>
<evidence type="ECO:0000256" key="1">
    <source>
        <dbReference type="SAM" id="SignalP"/>
    </source>
</evidence>
<dbReference type="AlphaFoldDB" id="C6LBZ1"/>
<sequence length="379" mass="41435">MDKKKLFLWMLPTAALFLTGCGYAGPEKAVRQEMDLIQKLDETTIKSLISYEDIRLSNSAPLEIGDETTEAVKLFFKNFKYKIRSSSVSDDKTTATVELDITNLDAEELAKDLCCAMIKDSVIQAGSSQPEGLASSFALMKDCLENNTYDLVTTSATVSLTYTDDSWVIQESPELEDALVGGLVSYLRDPYLLSPTEVLECTLEPFAGFSAEEWKNYLELDDVFSTGSSLASRMDEIVAEQIAQFFSFDISSVTEDNDTASASVTITSLDLPEIISQCRTSLLEYAQTTESIRATDEEISQKAAEYLLAALESNTSSTESTITIPLINNGHAWEVLLDETFSDALLGGMDVALENLYADTGVAESGAETENGTETDAMQ</sequence>
<proteinExistence type="predicted"/>
<evidence type="ECO:0000313" key="2">
    <source>
        <dbReference type="EMBL" id="EET61944.1"/>
    </source>
</evidence>